<keyword evidence="2" id="KW-1185">Reference proteome</keyword>
<protein>
    <submittedName>
        <fullName evidence="1">Uncharacterized protein</fullName>
    </submittedName>
</protein>
<reference evidence="1 2" key="1">
    <citation type="submission" date="2020-02" db="EMBL/GenBank/DDBJ databases">
        <title>Draft genome sequence of Haematococcus lacustris strain NIES-144.</title>
        <authorList>
            <person name="Morimoto D."/>
            <person name="Nakagawa S."/>
            <person name="Yoshida T."/>
            <person name="Sawayama S."/>
        </authorList>
    </citation>
    <scope>NUCLEOTIDE SEQUENCE [LARGE SCALE GENOMIC DNA]</scope>
    <source>
        <strain evidence="1 2">NIES-144</strain>
    </source>
</reference>
<evidence type="ECO:0000313" key="2">
    <source>
        <dbReference type="Proteomes" id="UP000485058"/>
    </source>
</evidence>
<dbReference type="Proteomes" id="UP000485058">
    <property type="component" value="Unassembled WGS sequence"/>
</dbReference>
<organism evidence="1 2">
    <name type="scientific">Haematococcus lacustris</name>
    <name type="common">Green alga</name>
    <name type="synonym">Haematococcus pluvialis</name>
    <dbReference type="NCBI Taxonomy" id="44745"/>
    <lineage>
        <taxon>Eukaryota</taxon>
        <taxon>Viridiplantae</taxon>
        <taxon>Chlorophyta</taxon>
        <taxon>core chlorophytes</taxon>
        <taxon>Chlorophyceae</taxon>
        <taxon>CS clade</taxon>
        <taxon>Chlamydomonadales</taxon>
        <taxon>Haematococcaceae</taxon>
        <taxon>Haematococcus</taxon>
    </lineage>
</organism>
<name>A0A6A0ALR0_HAELA</name>
<accession>A0A6A0ALR0</accession>
<feature type="non-terminal residue" evidence="1">
    <location>
        <position position="1"/>
    </location>
</feature>
<dbReference type="EMBL" id="BLLF01007079">
    <property type="protein sequence ID" value="GFH32757.1"/>
    <property type="molecule type" value="Genomic_DNA"/>
</dbReference>
<sequence>LQRADLHAHIIVVSATNELARLKEQLNVAQPRLAHQASGAEQLQQSVELIDRVPSGKTLKRAMDKIVETVYKLQARELQSIHESFITYIEDIHCISYIHRTCYEIGGIGGGDCDCGALLTFTALRELGSRATQYNRLNGPG</sequence>
<proteinExistence type="predicted"/>
<dbReference type="AlphaFoldDB" id="A0A6A0ALR0"/>
<evidence type="ECO:0000313" key="1">
    <source>
        <dbReference type="EMBL" id="GFH32757.1"/>
    </source>
</evidence>
<gene>
    <name evidence="1" type="ORF">HaLaN_32031</name>
</gene>
<comment type="caution">
    <text evidence="1">The sequence shown here is derived from an EMBL/GenBank/DDBJ whole genome shotgun (WGS) entry which is preliminary data.</text>
</comment>